<evidence type="ECO:0000256" key="4">
    <source>
        <dbReference type="SAM" id="MobiDB-lite"/>
    </source>
</evidence>
<evidence type="ECO:0000313" key="7">
    <source>
        <dbReference type="Proteomes" id="UP000738349"/>
    </source>
</evidence>
<reference evidence="6" key="1">
    <citation type="journal article" date="2021" name="Nat. Commun.">
        <title>Genetic determinants of endophytism in the Arabidopsis root mycobiome.</title>
        <authorList>
            <person name="Mesny F."/>
            <person name="Miyauchi S."/>
            <person name="Thiergart T."/>
            <person name="Pickel B."/>
            <person name="Atanasova L."/>
            <person name="Karlsson M."/>
            <person name="Huettel B."/>
            <person name="Barry K.W."/>
            <person name="Haridas S."/>
            <person name="Chen C."/>
            <person name="Bauer D."/>
            <person name="Andreopoulos W."/>
            <person name="Pangilinan J."/>
            <person name="LaButti K."/>
            <person name="Riley R."/>
            <person name="Lipzen A."/>
            <person name="Clum A."/>
            <person name="Drula E."/>
            <person name="Henrissat B."/>
            <person name="Kohler A."/>
            <person name="Grigoriev I.V."/>
            <person name="Martin F.M."/>
            <person name="Hacquard S."/>
        </authorList>
    </citation>
    <scope>NUCLEOTIDE SEQUENCE</scope>
    <source>
        <strain evidence="6">MPI-CAGE-AT-0147</strain>
    </source>
</reference>
<comment type="caution">
    <text evidence="6">The sequence shown here is derived from an EMBL/GenBank/DDBJ whole genome shotgun (WGS) entry which is preliminary data.</text>
</comment>
<feature type="transmembrane region" description="Helical" evidence="5">
    <location>
        <begin position="473"/>
        <end position="489"/>
    </location>
</feature>
<dbReference type="OrthoDB" id="4772757at2759"/>
<feature type="transmembrane region" description="Helical" evidence="5">
    <location>
        <begin position="433"/>
        <end position="453"/>
    </location>
</feature>
<dbReference type="SMART" id="SM00248">
    <property type="entry name" value="ANK"/>
    <property type="match status" value="3"/>
</dbReference>
<gene>
    <name evidence="6" type="ORF">EDB81DRAFT_785277</name>
</gene>
<keyword evidence="7" id="KW-1185">Reference proteome</keyword>
<feature type="region of interest" description="Disordered" evidence="4">
    <location>
        <begin position="1"/>
        <end position="26"/>
    </location>
</feature>
<name>A0A9P9JHH7_9HYPO</name>
<dbReference type="Proteomes" id="UP000738349">
    <property type="component" value="Unassembled WGS sequence"/>
</dbReference>
<dbReference type="PROSITE" id="PS50088">
    <property type="entry name" value="ANK_REPEAT"/>
    <property type="match status" value="1"/>
</dbReference>
<keyword evidence="2 3" id="KW-0040">ANK repeat</keyword>
<dbReference type="SUPFAM" id="SSF48403">
    <property type="entry name" value="Ankyrin repeat"/>
    <property type="match status" value="1"/>
</dbReference>
<dbReference type="PANTHER" id="PTHR24173">
    <property type="entry name" value="ANKYRIN REPEAT CONTAINING"/>
    <property type="match status" value="1"/>
</dbReference>
<dbReference type="Pfam" id="PF12796">
    <property type="entry name" value="Ank_2"/>
    <property type="match status" value="1"/>
</dbReference>
<proteinExistence type="predicted"/>
<keyword evidence="1" id="KW-0677">Repeat</keyword>
<dbReference type="InterPro" id="IPR036770">
    <property type="entry name" value="Ankyrin_rpt-contain_sf"/>
</dbReference>
<dbReference type="Gene3D" id="1.25.40.20">
    <property type="entry name" value="Ankyrin repeat-containing domain"/>
    <property type="match status" value="1"/>
</dbReference>
<keyword evidence="5" id="KW-1133">Transmembrane helix</keyword>
<dbReference type="PROSITE" id="PS50297">
    <property type="entry name" value="ANK_REP_REGION"/>
    <property type="match status" value="1"/>
</dbReference>
<protein>
    <recommendedName>
        <fullName evidence="8">Ankyrin</fullName>
    </recommendedName>
</protein>
<dbReference type="InterPro" id="IPR002110">
    <property type="entry name" value="Ankyrin_rpt"/>
</dbReference>
<keyword evidence="5" id="KW-0472">Membrane</keyword>
<evidence type="ECO:0008006" key="8">
    <source>
        <dbReference type="Google" id="ProtNLM"/>
    </source>
</evidence>
<feature type="compositionally biased region" description="Pro residues" evidence="4">
    <location>
        <begin position="1"/>
        <end position="17"/>
    </location>
</feature>
<evidence type="ECO:0000256" key="3">
    <source>
        <dbReference type="PROSITE-ProRule" id="PRU00023"/>
    </source>
</evidence>
<organism evidence="6 7">
    <name type="scientific">Dactylonectria macrodidyma</name>
    <dbReference type="NCBI Taxonomy" id="307937"/>
    <lineage>
        <taxon>Eukaryota</taxon>
        <taxon>Fungi</taxon>
        <taxon>Dikarya</taxon>
        <taxon>Ascomycota</taxon>
        <taxon>Pezizomycotina</taxon>
        <taxon>Sordariomycetes</taxon>
        <taxon>Hypocreomycetidae</taxon>
        <taxon>Hypocreales</taxon>
        <taxon>Nectriaceae</taxon>
        <taxon>Dactylonectria</taxon>
    </lineage>
</organism>
<dbReference type="AlphaFoldDB" id="A0A9P9JHH7"/>
<sequence length="519" mass="57695">MSAQTLPPPPTYHPPPDTSSLPVPAYSATDDDSLFARIEQVSTLNLPILHAPAQSQQSHFSWRLDMGDACGDEYEACCVENDIVNSFFASIEGGRDDVVADFVSRGLVSPDVTSQHGETPLLAAVRVRKTPMVSRLVALGATVNAFGVSRIANDTGAGQSSYPNRTPLQLAAEIGHLALVKVLMEDYGADDGLVAPDGAIALRLAAINGHRDIVQYLPARRAGAWLRWKTAHQEEMRRMRRALDGIVRFIQFFVWDIPKFLVYTIPKEIGKSVWKSRHKVAKWCKQFKDKIVELPSRAKKFAVALPGLAKDGAKRFWEGIKAIPSALGNAIKAVWKVLKEVPRVLMEFGMGIWDLMKEIPPLLKLFAKTIWDVVKAIPGVIKTFFMWIGRGLKSVGEAILNVLTRFLSLLHTAVSAVLSFFRSITLKDIWDGFCSVLAAIFIDTPRAILGFIKAFGQMSYDVLKGLFGSLGKLIWYIGAGILWLVNYIPRKLWQCLEAMGRSIRRAFQEVMAYLDPKRM</sequence>
<accession>A0A9P9JHH7</accession>
<evidence type="ECO:0000256" key="5">
    <source>
        <dbReference type="SAM" id="Phobius"/>
    </source>
</evidence>
<keyword evidence="5" id="KW-0812">Transmembrane</keyword>
<dbReference type="PANTHER" id="PTHR24173:SF74">
    <property type="entry name" value="ANKYRIN REPEAT DOMAIN-CONTAINING PROTEIN 16"/>
    <property type="match status" value="1"/>
</dbReference>
<dbReference type="EMBL" id="JAGMUV010000004">
    <property type="protein sequence ID" value="KAH7161666.1"/>
    <property type="molecule type" value="Genomic_DNA"/>
</dbReference>
<feature type="transmembrane region" description="Helical" evidence="5">
    <location>
        <begin position="402"/>
        <end position="421"/>
    </location>
</feature>
<feature type="repeat" description="ANK" evidence="3">
    <location>
        <begin position="116"/>
        <end position="148"/>
    </location>
</feature>
<evidence type="ECO:0000313" key="6">
    <source>
        <dbReference type="EMBL" id="KAH7161666.1"/>
    </source>
</evidence>
<evidence type="ECO:0000256" key="2">
    <source>
        <dbReference type="ARBA" id="ARBA00023043"/>
    </source>
</evidence>
<evidence type="ECO:0000256" key="1">
    <source>
        <dbReference type="ARBA" id="ARBA00022737"/>
    </source>
</evidence>